<organism evidence="9 10">
    <name type="scientific">Gordonia tangerina</name>
    <dbReference type="NCBI Taxonomy" id="2911060"/>
    <lineage>
        <taxon>Bacteria</taxon>
        <taxon>Bacillati</taxon>
        <taxon>Actinomycetota</taxon>
        <taxon>Actinomycetes</taxon>
        <taxon>Mycobacteriales</taxon>
        <taxon>Gordoniaceae</taxon>
        <taxon>Gordonia</taxon>
    </lineage>
</organism>
<comment type="similarity">
    <text evidence="6">Belongs to the peptidase M48 family.</text>
</comment>
<evidence type="ECO:0000256" key="3">
    <source>
        <dbReference type="ARBA" id="ARBA00022801"/>
    </source>
</evidence>
<evidence type="ECO:0000256" key="1">
    <source>
        <dbReference type="ARBA" id="ARBA00022670"/>
    </source>
</evidence>
<sequence length="328" mass="34496">MTFLLMFLIAAAVIAWSVLGPRALRRAAPYLARMPRAATLGHLGLIASWAAAALAIGPMFAWILTGPEVLSPDTTEVCQRCLATASPIAGVSIRTGLPTVALLVAPVLVAAVGLGMSAVHAARAWRRARSDGSDLQTRTTWHRIAGRRVRVLEQDDPTVFALPRAHGGVIISEGALRLLDDDEVRAVLAHEDAHVRQRHHLIMLVATTISAPVRWVPLVDSAMSAIRQYLEIAADNAARRAVSTTALASALLKLEPHHPEVGAHHAALHAGGPNRVQQLVARPDAPRNGAVAAAGVVAYLLLSATVTAAIYASYLLAANACLPGAAGF</sequence>
<dbReference type="Gene3D" id="3.30.2010.10">
    <property type="entry name" value="Metalloproteases ('zincins'), catalytic domain"/>
    <property type="match status" value="1"/>
</dbReference>
<gene>
    <name evidence="9" type="ORF">L1892_19345</name>
</gene>
<evidence type="ECO:0000313" key="9">
    <source>
        <dbReference type="EMBL" id="MCF3940529.1"/>
    </source>
</evidence>
<dbReference type="InterPro" id="IPR052173">
    <property type="entry name" value="Beta-lactam_resp_regulator"/>
</dbReference>
<dbReference type="RefSeq" id="WP_235725268.1">
    <property type="nucleotide sequence ID" value="NZ_JAKGCU010000022.1"/>
</dbReference>
<feature type="transmembrane region" description="Helical" evidence="7">
    <location>
        <begin position="100"/>
        <end position="119"/>
    </location>
</feature>
<dbReference type="PANTHER" id="PTHR34978">
    <property type="entry name" value="POSSIBLE SENSOR-TRANSDUCER PROTEIN BLAR"/>
    <property type="match status" value="1"/>
</dbReference>
<accession>A0ABS9DQM4</accession>
<reference evidence="9" key="1">
    <citation type="submission" date="2022-01" db="EMBL/GenBank/DDBJ databases">
        <title>Gordonia xiamenensis sp. nov., isolated from surface seawater in Xiamen.</title>
        <authorList>
            <person name="He Y.F."/>
        </authorList>
    </citation>
    <scope>NUCLEOTIDE SEQUENCE</scope>
    <source>
        <strain evidence="9">GW1C4-4</strain>
    </source>
</reference>
<dbReference type="Pfam" id="PF01435">
    <property type="entry name" value="Peptidase_M48"/>
    <property type="match status" value="1"/>
</dbReference>
<keyword evidence="4 6" id="KW-0862">Zinc</keyword>
<evidence type="ECO:0000256" key="6">
    <source>
        <dbReference type="RuleBase" id="RU003983"/>
    </source>
</evidence>
<evidence type="ECO:0000313" key="10">
    <source>
        <dbReference type="Proteomes" id="UP001108089"/>
    </source>
</evidence>
<dbReference type="CDD" id="cd07326">
    <property type="entry name" value="M56_BlaR1_MecR1_like"/>
    <property type="match status" value="1"/>
</dbReference>
<dbReference type="InterPro" id="IPR001915">
    <property type="entry name" value="Peptidase_M48"/>
</dbReference>
<feature type="transmembrane region" description="Helical" evidence="7">
    <location>
        <begin position="45"/>
        <end position="64"/>
    </location>
</feature>
<keyword evidence="7" id="KW-0812">Transmembrane</keyword>
<keyword evidence="3 6" id="KW-0378">Hydrolase</keyword>
<dbReference type="Proteomes" id="UP001108089">
    <property type="component" value="Unassembled WGS sequence"/>
</dbReference>
<dbReference type="EMBL" id="JAKGCU010000022">
    <property type="protein sequence ID" value="MCF3940529.1"/>
    <property type="molecule type" value="Genomic_DNA"/>
</dbReference>
<comment type="caution">
    <text evidence="9">The sequence shown here is derived from an EMBL/GenBank/DDBJ whole genome shotgun (WGS) entry which is preliminary data.</text>
</comment>
<evidence type="ECO:0000256" key="2">
    <source>
        <dbReference type="ARBA" id="ARBA00022723"/>
    </source>
</evidence>
<evidence type="ECO:0000256" key="7">
    <source>
        <dbReference type="SAM" id="Phobius"/>
    </source>
</evidence>
<dbReference type="PANTHER" id="PTHR34978:SF3">
    <property type="entry name" value="SLR0241 PROTEIN"/>
    <property type="match status" value="1"/>
</dbReference>
<feature type="transmembrane region" description="Helical" evidence="7">
    <location>
        <begin position="6"/>
        <end position="24"/>
    </location>
</feature>
<evidence type="ECO:0000259" key="8">
    <source>
        <dbReference type="Pfam" id="PF01435"/>
    </source>
</evidence>
<keyword evidence="5 6" id="KW-0482">Metalloprotease</keyword>
<evidence type="ECO:0000256" key="5">
    <source>
        <dbReference type="ARBA" id="ARBA00023049"/>
    </source>
</evidence>
<name>A0ABS9DQM4_9ACTN</name>
<keyword evidence="1 6" id="KW-0645">Protease</keyword>
<protein>
    <submittedName>
        <fullName evidence="9">M56 family metallopeptidase</fullName>
    </submittedName>
</protein>
<evidence type="ECO:0000256" key="4">
    <source>
        <dbReference type="ARBA" id="ARBA00022833"/>
    </source>
</evidence>
<keyword evidence="7" id="KW-0472">Membrane</keyword>
<feature type="domain" description="Peptidase M48" evidence="8">
    <location>
        <begin position="153"/>
        <end position="212"/>
    </location>
</feature>
<keyword evidence="2" id="KW-0479">Metal-binding</keyword>
<keyword evidence="10" id="KW-1185">Reference proteome</keyword>
<proteinExistence type="inferred from homology"/>
<feature type="transmembrane region" description="Helical" evidence="7">
    <location>
        <begin position="291"/>
        <end position="314"/>
    </location>
</feature>
<comment type="cofactor">
    <cofactor evidence="6">
        <name>Zn(2+)</name>
        <dbReference type="ChEBI" id="CHEBI:29105"/>
    </cofactor>
    <text evidence="6">Binds 1 zinc ion per subunit.</text>
</comment>
<keyword evidence="7" id="KW-1133">Transmembrane helix</keyword>